<keyword evidence="1" id="KW-0732">Signal</keyword>
<organism evidence="2 3">
    <name type="scientific">Posidoniimonas corsicana</name>
    <dbReference type="NCBI Taxonomy" id="1938618"/>
    <lineage>
        <taxon>Bacteria</taxon>
        <taxon>Pseudomonadati</taxon>
        <taxon>Planctomycetota</taxon>
        <taxon>Planctomycetia</taxon>
        <taxon>Pirellulales</taxon>
        <taxon>Lacipirellulaceae</taxon>
        <taxon>Posidoniimonas</taxon>
    </lineage>
</organism>
<dbReference type="PROSITE" id="PS00018">
    <property type="entry name" value="EF_HAND_1"/>
    <property type="match status" value="2"/>
</dbReference>
<sequence precursor="true">MVCARLLTANAALVLLLSSTAVLAVPYASQVRNTSGNSWEFVLNESADSITILRDGANPVSLSSPAAGRHTFDMTGFNDFEIQVAKDAPKAWTELSDASNLHTYYFRPNGVVVNQDPSSPYFGTVYISHPLPVAEIPNVTQRAMGEGIYSLSADLISVDLANNFAAQTNANDASLAKLPTGWSTANNGGSSPWQIALDDSGNLIASDFSDQHGGFKYADPNLVNGGLVLRFEDGDRAAGLFLNGNNEEVHGSIQSKPMVTGTVGVDLTIWGVDEDLDIDGDSFTSSDDAYSVWRWDAGSQTNYDGAPALEIASTAIDVDEALWFSISVDGIYHDAHYEPQFNKFYLTQSRTHGNESSLIIVTPDGVDGMSPTIEFASKQWSIDNDLDGNNSNVEELGGGIQDIFRSFGSLTIAPDGSKMYVHLAEQFTDDDIDGGDGNNPFLGAGSVVGGGGILVIPLDENGLPVIDVDDNGTPGDTSDDFITNIESIDIEGQLSRHVRAPISLDAAGNVYVTNNISELLQVFSPGGNTLAITGSDGSFIVTEPGVGLAGDYNNDGVVDAADYTNWRDTLGDSVATGDGADGNGNGVIDSGDYDVWRDNYGASSSAAAGTGVAPEPAAAVLLLVSSLMGIKRRR</sequence>
<keyword evidence="3" id="KW-1185">Reference proteome</keyword>
<dbReference type="InterPro" id="IPR018247">
    <property type="entry name" value="EF_Hand_1_Ca_BS"/>
</dbReference>
<dbReference type="AlphaFoldDB" id="A0A5C5VGS2"/>
<feature type="signal peptide" evidence="1">
    <location>
        <begin position="1"/>
        <end position="24"/>
    </location>
</feature>
<evidence type="ECO:0000313" key="3">
    <source>
        <dbReference type="Proteomes" id="UP000316714"/>
    </source>
</evidence>
<evidence type="ECO:0000313" key="2">
    <source>
        <dbReference type="EMBL" id="TWT37099.1"/>
    </source>
</evidence>
<protein>
    <submittedName>
        <fullName evidence="2">Uncharacterized protein</fullName>
    </submittedName>
</protein>
<accession>A0A5C5VGS2</accession>
<dbReference type="EMBL" id="SIHJ01000001">
    <property type="protein sequence ID" value="TWT37099.1"/>
    <property type="molecule type" value="Genomic_DNA"/>
</dbReference>
<dbReference type="Proteomes" id="UP000316714">
    <property type="component" value="Unassembled WGS sequence"/>
</dbReference>
<feature type="chain" id="PRO_5023126974" evidence="1">
    <location>
        <begin position="25"/>
        <end position="634"/>
    </location>
</feature>
<reference evidence="2 3" key="1">
    <citation type="submission" date="2019-02" db="EMBL/GenBank/DDBJ databases">
        <title>Deep-cultivation of Planctomycetes and their phenomic and genomic characterization uncovers novel biology.</title>
        <authorList>
            <person name="Wiegand S."/>
            <person name="Jogler M."/>
            <person name="Boedeker C."/>
            <person name="Pinto D."/>
            <person name="Vollmers J."/>
            <person name="Rivas-Marin E."/>
            <person name="Kohn T."/>
            <person name="Peeters S.H."/>
            <person name="Heuer A."/>
            <person name="Rast P."/>
            <person name="Oberbeckmann S."/>
            <person name="Bunk B."/>
            <person name="Jeske O."/>
            <person name="Meyerdierks A."/>
            <person name="Storesund J.E."/>
            <person name="Kallscheuer N."/>
            <person name="Luecker S."/>
            <person name="Lage O.M."/>
            <person name="Pohl T."/>
            <person name="Merkel B.J."/>
            <person name="Hornburger P."/>
            <person name="Mueller R.-W."/>
            <person name="Bruemmer F."/>
            <person name="Labrenz M."/>
            <person name="Spormann A.M."/>
            <person name="Op Den Camp H."/>
            <person name="Overmann J."/>
            <person name="Amann R."/>
            <person name="Jetten M.S.M."/>
            <person name="Mascher T."/>
            <person name="Medema M.H."/>
            <person name="Devos D.P."/>
            <person name="Kaster A.-K."/>
            <person name="Ovreas L."/>
            <person name="Rohde M."/>
            <person name="Galperin M.Y."/>
            <person name="Jogler C."/>
        </authorList>
    </citation>
    <scope>NUCLEOTIDE SEQUENCE [LARGE SCALE GENOMIC DNA]</scope>
    <source>
        <strain evidence="2 3">KOR34</strain>
    </source>
</reference>
<evidence type="ECO:0000256" key="1">
    <source>
        <dbReference type="SAM" id="SignalP"/>
    </source>
</evidence>
<comment type="caution">
    <text evidence="2">The sequence shown here is derived from an EMBL/GenBank/DDBJ whole genome shotgun (WGS) entry which is preliminary data.</text>
</comment>
<name>A0A5C5VGS2_9BACT</name>
<proteinExistence type="predicted"/>
<gene>
    <name evidence="2" type="ORF">KOR34_20460</name>
</gene>